<reference evidence="1 2" key="1">
    <citation type="submission" date="2020-05" db="EMBL/GenBank/DDBJ databases">
        <title>Vigna angularis (adzuki bean) Var. LongXiaoDou No. 4 denovo assembly.</title>
        <authorList>
            <person name="Xiang H."/>
        </authorList>
    </citation>
    <scope>NUCLEOTIDE SEQUENCE [LARGE SCALE GENOMIC DNA]</scope>
    <source>
        <tissue evidence="1">Leaf</tissue>
    </source>
</reference>
<dbReference type="AlphaFoldDB" id="A0A8T0LAJ9"/>
<accession>A0A8T0LAJ9</accession>
<gene>
    <name evidence="1" type="ORF">HKW66_Vig0004850</name>
</gene>
<evidence type="ECO:0000313" key="2">
    <source>
        <dbReference type="Proteomes" id="UP000743370"/>
    </source>
</evidence>
<proteinExistence type="predicted"/>
<organism evidence="1 2">
    <name type="scientific">Phaseolus angularis</name>
    <name type="common">Azuki bean</name>
    <name type="synonym">Vigna angularis</name>
    <dbReference type="NCBI Taxonomy" id="3914"/>
    <lineage>
        <taxon>Eukaryota</taxon>
        <taxon>Viridiplantae</taxon>
        <taxon>Streptophyta</taxon>
        <taxon>Embryophyta</taxon>
        <taxon>Tracheophyta</taxon>
        <taxon>Spermatophyta</taxon>
        <taxon>Magnoliopsida</taxon>
        <taxon>eudicotyledons</taxon>
        <taxon>Gunneridae</taxon>
        <taxon>Pentapetalae</taxon>
        <taxon>rosids</taxon>
        <taxon>fabids</taxon>
        <taxon>Fabales</taxon>
        <taxon>Fabaceae</taxon>
        <taxon>Papilionoideae</taxon>
        <taxon>50 kb inversion clade</taxon>
        <taxon>NPAAA clade</taxon>
        <taxon>indigoferoid/millettioid clade</taxon>
        <taxon>Phaseoleae</taxon>
        <taxon>Vigna</taxon>
    </lineage>
</organism>
<comment type="caution">
    <text evidence="1">The sequence shown here is derived from an EMBL/GenBank/DDBJ whole genome shotgun (WGS) entry which is preliminary data.</text>
</comment>
<protein>
    <submittedName>
        <fullName evidence="1">Uncharacterized protein</fullName>
    </submittedName>
</protein>
<name>A0A8T0LAJ9_PHAAN</name>
<sequence>MLHFRLPSQSLEALRLRKLFFLFEALERTTTAWSWRSIRKGKRRGLVREHGFISSSRELASLNCRVMQLVSVEYVGARLFGEGEMKP</sequence>
<dbReference type="EMBL" id="JABFOF010000001">
    <property type="protein sequence ID" value="KAG2409820.1"/>
    <property type="molecule type" value="Genomic_DNA"/>
</dbReference>
<evidence type="ECO:0000313" key="1">
    <source>
        <dbReference type="EMBL" id="KAG2409820.1"/>
    </source>
</evidence>
<dbReference type="Proteomes" id="UP000743370">
    <property type="component" value="Unassembled WGS sequence"/>
</dbReference>